<dbReference type="STRING" id="77586.A0A0D9W5C7"/>
<reference evidence="4" key="2">
    <citation type="submission" date="2013-12" db="EMBL/GenBank/DDBJ databases">
        <authorList>
            <person name="Yu Y."/>
            <person name="Lee S."/>
            <person name="de Baynast K."/>
            <person name="Wissotski M."/>
            <person name="Liu L."/>
            <person name="Talag J."/>
            <person name="Goicoechea J."/>
            <person name="Angelova A."/>
            <person name="Jetty R."/>
            <person name="Kudrna D."/>
            <person name="Golser W."/>
            <person name="Rivera L."/>
            <person name="Zhang J."/>
            <person name="Wing R."/>
        </authorList>
    </citation>
    <scope>NUCLEOTIDE SEQUENCE</scope>
</reference>
<dbReference type="Proteomes" id="UP000032180">
    <property type="component" value="Chromosome 4"/>
</dbReference>
<sequence length="474" mass="52732">MAASPYPTYDVLLDILRRLPGHDLAVSRCVCREWKSTVDAHGLLLPHVFPRDARATSTRPPGADGDDDDDSRYPFHRPLFWSAARWIGVKHHCNGLLLLLFYSFRAGDREACLVCNPATGRWLRLPTSPAAPWRFDLEGMYIAFDPAVSRHYEVFLLPTIDAPPVQKTTDESVEEEEKRVLVTQVFSARTGRWEAGVRAGAPPRRRRGDRGTAAEGRGARGVGVGRLLARRALRALQRRRARGAPACTDSSTTEGNTYDTVRLPGNDPCAAEAMCRVYQLPMGLVTASYTRVGCETAGGQLGWTLAHEANLSRLENTLYTRIVDHPTQWEVVLDARSRREFIPRRRSPSPEPEQSDNNSEESFCGEDDTDKLSVHSEDDDSTGTDDEYYSNSEGGDDDTSDEGEEEDAMTKPIHTAWDWDEDNFFDVAESHDPESGCGIRIVGFHPHRDDVLILSSGVKVCWRTTSVTPPGCST</sequence>
<dbReference type="SMART" id="SM00256">
    <property type="entry name" value="FBOX"/>
    <property type="match status" value="1"/>
</dbReference>
<dbReference type="EnsemblPlants" id="LPERR04G10550.1">
    <property type="protein sequence ID" value="LPERR04G10550.1"/>
    <property type="gene ID" value="LPERR04G10550"/>
</dbReference>
<dbReference type="Pfam" id="PF00646">
    <property type="entry name" value="F-box"/>
    <property type="match status" value="1"/>
</dbReference>
<dbReference type="InterPro" id="IPR036047">
    <property type="entry name" value="F-box-like_dom_sf"/>
</dbReference>
<dbReference type="eggNOG" id="ENOG502T8JU">
    <property type="taxonomic scope" value="Eukaryota"/>
</dbReference>
<protein>
    <recommendedName>
        <fullName evidence="2">F-box domain-containing protein</fullName>
    </recommendedName>
</protein>
<dbReference type="AlphaFoldDB" id="A0A0D9W5C7"/>
<accession>A0A0D9W5C7</accession>
<dbReference type="SUPFAM" id="SSF81383">
    <property type="entry name" value="F-box domain"/>
    <property type="match status" value="1"/>
</dbReference>
<evidence type="ECO:0000313" key="4">
    <source>
        <dbReference type="Proteomes" id="UP000032180"/>
    </source>
</evidence>
<evidence type="ECO:0000313" key="3">
    <source>
        <dbReference type="EnsemblPlants" id="LPERR04G10550.1"/>
    </source>
</evidence>
<dbReference type="Gene3D" id="1.20.1280.50">
    <property type="match status" value="1"/>
</dbReference>
<dbReference type="PANTHER" id="PTHR34591:SF53">
    <property type="entry name" value="F-BOX DOMAIN-CONTAINING PROTEIN"/>
    <property type="match status" value="1"/>
</dbReference>
<evidence type="ECO:0000256" key="1">
    <source>
        <dbReference type="SAM" id="MobiDB-lite"/>
    </source>
</evidence>
<proteinExistence type="predicted"/>
<evidence type="ECO:0000259" key="2">
    <source>
        <dbReference type="SMART" id="SM00256"/>
    </source>
</evidence>
<feature type="domain" description="F-box" evidence="2">
    <location>
        <begin position="9"/>
        <end position="47"/>
    </location>
</feature>
<reference evidence="3" key="3">
    <citation type="submission" date="2015-04" db="UniProtKB">
        <authorList>
            <consortium name="EnsemblPlants"/>
        </authorList>
    </citation>
    <scope>IDENTIFICATION</scope>
</reference>
<reference evidence="3 4" key="1">
    <citation type="submission" date="2012-08" db="EMBL/GenBank/DDBJ databases">
        <title>Oryza genome evolution.</title>
        <authorList>
            <person name="Wing R.A."/>
        </authorList>
    </citation>
    <scope>NUCLEOTIDE SEQUENCE</scope>
</reference>
<dbReference type="InterPro" id="IPR001810">
    <property type="entry name" value="F-box_dom"/>
</dbReference>
<feature type="region of interest" description="Disordered" evidence="1">
    <location>
        <begin position="197"/>
        <end position="217"/>
    </location>
</feature>
<dbReference type="Gramene" id="LPERR04G10550.1">
    <property type="protein sequence ID" value="LPERR04G10550.1"/>
    <property type="gene ID" value="LPERR04G10550"/>
</dbReference>
<dbReference type="HOGENOM" id="CLU_030606_5_0_1"/>
<feature type="region of interest" description="Disordered" evidence="1">
    <location>
        <begin position="343"/>
        <end position="415"/>
    </location>
</feature>
<name>A0A0D9W5C7_9ORYZ</name>
<feature type="compositionally biased region" description="Acidic residues" evidence="1">
    <location>
        <begin position="377"/>
        <end position="407"/>
    </location>
</feature>
<organism evidence="3 4">
    <name type="scientific">Leersia perrieri</name>
    <dbReference type="NCBI Taxonomy" id="77586"/>
    <lineage>
        <taxon>Eukaryota</taxon>
        <taxon>Viridiplantae</taxon>
        <taxon>Streptophyta</taxon>
        <taxon>Embryophyta</taxon>
        <taxon>Tracheophyta</taxon>
        <taxon>Spermatophyta</taxon>
        <taxon>Magnoliopsida</taxon>
        <taxon>Liliopsida</taxon>
        <taxon>Poales</taxon>
        <taxon>Poaceae</taxon>
        <taxon>BOP clade</taxon>
        <taxon>Oryzoideae</taxon>
        <taxon>Oryzeae</taxon>
        <taxon>Oryzinae</taxon>
        <taxon>Leersia</taxon>
    </lineage>
</organism>
<keyword evidence="4" id="KW-1185">Reference proteome</keyword>
<dbReference type="PANTHER" id="PTHR34591">
    <property type="entry name" value="OS03G0653100 PROTEIN-RELATED"/>
    <property type="match status" value="1"/>
</dbReference>